<comment type="caution">
    <text evidence="1">The sequence shown here is derived from an EMBL/GenBank/DDBJ whole genome shotgun (WGS) entry which is preliminary data.</text>
</comment>
<dbReference type="Proteomes" id="UP001054854">
    <property type="component" value="Unassembled WGS sequence"/>
</dbReference>
<organism evidence="1 2">
    <name type="scientific">Streptomyces hygroscopicus</name>
    <dbReference type="NCBI Taxonomy" id="1912"/>
    <lineage>
        <taxon>Bacteria</taxon>
        <taxon>Bacillati</taxon>
        <taxon>Actinomycetota</taxon>
        <taxon>Actinomycetes</taxon>
        <taxon>Kitasatosporales</taxon>
        <taxon>Streptomycetaceae</taxon>
        <taxon>Streptomyces</taxon>
        <taxon>Streptomyces violaceusniger group</taxon>
    </lineage>
</organism>
<keyword evidence="2" id="KW-1185">Reference proteome</keyword>
<accession>A0ABQ3TZX6</accession>
<gene>
    <name evidence="1" type="ORF">TPA0910_30990</name>
</gene>
<evidence type="ECO:0000313" key="2">
    <source>
        <dbReference type="Proteomes" id="UP001054854"/>
    </source>
</evidence>
<name>A0ABQ3TZX6_STRHY</name>
<reference evidence="1" key="1">
    <citation type="submission" date="2024-05" db="EMBL/GenBank/DDBJ databases">
        <title>Whole genome shotgun sequence of Streptomyces hygroscopicus NBRC 113678.</title>
        <authorList>
            <person name="Komaki H."/>
            <person name="Tamura T."/>
        </authorList>
    </citation>
    <scope>NUCLEOTIDE SEQUENCE</scope>
    <source>
        <strain evidence="1">N11-34</strain>
    </source>
</reference>
<sequence length="77" mass="7788">MVQRSTAVPSWSVPKSSRTAPFLPAELAPPVAFSSPTVPPPPFAWAVPAVAAEAARPAAAAAVITVRLLVLICGSIG</sequence>
<dbReference type="EMBL" id="BNEK01000003">
    <property type="protein sequence ID" value="GHJ28666.1"/>
    <property type="molecule type" value="Genomic_DNA"/>
</dbReference>
<evidence type="ECO:0000313" key="1">
    <source>
        <dbReference type="EMBL" id="GHJ28666.1"/>
    </source>
</evidence>
<protein>
    <submittedName>
        <fullName evidence="1">Uncharacterized protein</fullName>
    </submittedName>
</protein>
<proteinExistence type="predicted"/>